<sequence>MLLSRRHIYFFENAAFQLTKRSFTKKYGTGLAFQNTSPVPFSVYDATPMFDR</sequence>
<dbReference type="KEGG" id="ibu:IB211_02129c"/>
<keyword evidence="2" id="KW-1185">Reference proteome</keyword>
<protein>
    <submittedName>
        <fullName evidence="1">Uncharacterized protein</fullName>
    </submittedName>
</protein>
<dbReference type="EMBL" id="CP011307">
    <property type="protein sequence ID" value="ALP94520.1"/>
    <property type="molecule type" value="Genomic_DNA"/>
</dbReference>
<reference evidence="1 2" key="1">
    <citation type="journal article" date="2015" name="Nat. Commun.">
        <title>Production of butyrate from lysine and the Amadori product fructoselysine by a human gut commensal.</title>
        <authorList>
            <person name="Bui T.P."/>
            <person name="Ritari J."/>
            <person name="Boeren S."/>
            <person name="de Waard P."/>
            <person name="Plugge C.M."/>
            <person name="de Vos W.M."/>
        </authorList>
    </citation>
    <scope>NUCLEOTIDE SEQUENCE [LARGE SCALE GENOMIC DNA]</scope>
    <source>
        <strain evidence="1 2">AF211</strain>
    </source>
</reference>
<name>A0A0S2W568_9FIRM</name>
<evidence type="ECO:0000313" key="1">
    <source>
        <dbReference type="EMBL" id="ALP94520.1"/>
    </source>
</evidence>
<accession>A0A0S2W568</accession>
<organism evidence="1 2">
    <name type="scientific">Intestinimonas butyriciproducens</name>
    <dbReference type="NCBI Taxonomy" id="1297617"/>
    <lineage>
        <taxon>Bacteria</taxon>
        <taxon>Bacillati</taxon>
        <taxon>Bacillota</taxon>
        <taxon>Clostridia</taxon>
        <taxon>Eubacteriales</taxon>
        <taxon>Intestinimonas</taxon>
    </lineage>
</organism>
<dbReference type="AlphaFoldDB" id="A0A0S2W568"/>
<evidence type="ECO:0000313" key="2">
    <source>
        <dbReference type="Proteomes" id="UP000064844"/>
    </source>
</evidence>
<reference evidence="2" key="2">
    <citation type="submission" date="2015-04" db="EMBL/GenBank/DDBJ databases">
        <title>A butyrogenic pathway from the amino acid lysine in a human gut commensal.</title>
        <authorList>
            <person name="de Vos W.M."/>
            <person name="Bui N.T.P."/>
            <person name="Plugge C.M."/>
            <person name="Ritari J."/>
        </authorList>
    </citation>
    <scope>NUCLEOTIDE SEQUENCE [LARGE SCALE GENOMIC DNA]</scope>
    <source>
        <strain evidence="2">AF211</strain>
    </source>
</reference>
<gene>
    <name evidence="1" type="ORF">IB211_02129c</name>
</gene>
<dbReference type="Proteomes" id="UP000064844">
    <property type="component" value="Chromosome"/>
</dbReference>
<proteinExistence type="predicted"/>